<dbReference type="EMBL" id="JABZEO010000005">
    <property type="protein sequence ID" value="NVZ09334.1"/>
    <property type="molecule type" value="Genomic_DNA"/>
</dbReference>
<proteinExistence type="predicted"/>
<name>A0A850R6E0_9GAMM</name>
<keyword evidence="2" id="KW-1185">Reference proteome</keyword>
<gene>
    <name evidence="1" type="ORF">HW932_08675</name>
</gene>
<comment type="caution">
    <text evidence="1">The sequence shown here is derived from an EMBL/GenBank/DDBJ whole genome shotgun (WGS) entry which is preliminary data.</text>
</comment>
<dbReference type="AlphaFoldDB" id="A0A850R6E0"/>
<dbReference type="RefSeq" id="WP_176976100.1">
    <property type="nucleotide sequence ID" value="NZ_JABZEO010000005.1"/>
</dbReference>
<protein>
    <submittedName>
        <fullName evidence="1">Uncharacterized protein</fullName>
    </submittedName>
</protein>
<sequence length="80" mass="9036">MEAIRTIQTVENGQVCLDLPEQFWGQEVEIIVLHAQPDMSEQASTRKSLRGCLKQYAKPELMSQESSAWLSAVSEPDESR</sequence>
<dbReference type="Proteomes" id="UP000592294">
    <property type="component" value="Unassembled WGS sequence"/>
</dbReference>
<reference evidence="1 2" key="1">
    <citation type="submission" date="2020-06" db="EMBL/GenBank/DDBJ databases">
        <title>Whole-genome sequence of Allochromatium humboldtianum DSM 21881, type strain.</title>
        <authorList>
            <person name="Kyndt J.A."/>
            <person name="Meyer T.E."/>
        </authorList>
    </citation>
    <scope>NUCLEOTIDE SEQUENCE [LARGE SCALE GENOMIC DNA]</scope>
    <source>
        <strain evidence="1 2">DSM 21881</strain>
    </source>
</reference>
<organism evidence="1 2">
    <name type="scientific">Allochromatium humboldtianum</name>
    <dbReference type="NCBI Taxonomy" id="504901"/>
    <lineage>
        <taxon>Bacteria</taxon>
        <taxon>Pseudomonadati</taxon>
        <taxon>Pseudomonadota</taxon>
        <taxon>Gammaproteobacteria</taxon>
        <taxon>Chromatiales</taxon>
        <taxon>Chromatiaceae</taxon>
        <taxon>Allochromatium</taxon>
    </lineage>
</organism>
<evidence type="ECO:0000313" key="1">
    <source>
        <dbReference type="EMBL" id="NVZ09334.1"/>
    </source>
</evidence>
<evidence type="ECO:0000313" key="2">
    <source>
        <dbReference type="Proteomes" id="UP000592294"/>
    </source>
</evidence>
<accession>A0A850R6E0</accession>